<feature type="region of interest" description="Disordered" evidence="1">
    <location>
        <begin position="232"/>
        <end position="292"/>
    </location>
</feature>
<sequence>MSRRFEEIDWQQTPLGEISLRRRLEPSLLVDVYEVKLGEEFLMSSLFTVAEVELARLGLAAVGGEHLDVVVGGLGLGYTAVAALEDERVGSVTVVEALGPVISWHERQLLPDTATLTLDPRTTLLEGDFFALARGGKGFGSAPALLHAVLLDIDHTPHHVLHPSHADLYTRQGLAGLAARLHPGGVFALWSDDPPEDAFTALLTDVFADAVAHEVSFANPLTGGTSSNSVYVATTSLPEPGGRPSPRVSPPAERLRSTRHTPTTRSGVDVPEVPPRTAPRSYGDGGASTRPS</sequence>
<dbReference type="InterPro" id="IPR029063">
    <property type="entry name" value="SAM-dependent_MTases_sf"/>
</dbReference>
<comment type="caution">
    <text evidence="2">The sequence shown here is derived from an EMBL/GenBank/DDBJ whole genome shotgun (WGS) entry which is preliminary data.</text>
</comment>
<dbReference type="SUPFAM" id="SSF53335">
    <property type="entry name" value="S-adenosyl-L-methionine-dependent methyltransferases"/>
    <property type="match status" value="1"/>
</dbReference>
<evidence type="ECO:0000313" key="3">
    <source>
        <dbReference type="Proteomes" id="UP001501468"/>
    </source>
</evidence>
<dbReference type="Proteomes" id="UP001501468">
    <property type="component" value="Unassembled WGS sequence"/>
</dbReference>
<protein>
    <recommendedName>
        <fullName evidence="4">Spermidine synthase</fullName>
    </recommendedName>
</protein>
<organism evidence="2 3">
    <name type="scientific">Terrabacter ginsenosidimutans</name>
    <dbReference type="NCBI Taxonomy" id="490575"/>
    <lineage>
        <taxon>Bacteria</taxon>
        <taxon>Bacillati</taxon>
        <taxon>Actinomycetota</taxon>
        <taxon>Actinomycetes</taxon>
        <taxon>Micrococcales</taxon>
        <taxon>Intrasporangiaceae</taxon>
        <taxon>Terrabacter</taxon>
    </lineage>
</organism>
<gene>
    <name evidence="2" type="ORF">GCM10022399_18480</name>
</gene>
<evidence type="ECO:0000256" key="1">
    <source>
        <dbReference type="SAM" id="MobiDB-lite"/>
    </source>
</evidence>
<dbReference type="EMBL" id="BAABDC010000002">
    <property type="protein sequence ID" value="GAA3702331.1"/>
    <property type="molecule type" value="Genomic_DNA"/>
</dbReference>
<reference evidence="3" key="1">
    <citation type="journal article" date="2019" name="Int. J. Syst. Evol. Microbiol.">
        <title>The Global Catalogue of Microorganisms (GCM) 10K type strain sequencing project: providing services to taxonomists for standard genome sequencing and annotation.</title>
        <authorList>
            <consortium name="The Broad Institute Genomics Platform"/>
            <consortium name="The Broad Institute Genome Sequencing Center for Infectious Disease"/>
            <person name="Wu L."/>
            <person name="Ma J."/>
        </authorList>
    </citation>
    <scope>NUCLEOTIDE SEQUENCE [LARGE SCALE GENOMIC DNA]</scope>
    <source>
        <strain evidence="3">JCM 17125</strain>
    </source>
</reference>
<proteinExistence type="predicted"/>
<keyword evidence="3" id="KW-1185">Reference proteome</keyword>
<accession>A0ABP7DF29</accession>
<evidence type="ECO:0000313" key="2">
    <source>
        <dbReference type="EMBL" id="GAA3702331.1"/>
    </source>
</evidence>
<dbReference type="Gene3D" id="3.40.50.150">
    <property type="entry name" value="Vaccinia Virus protein VP39"/>
    <property type="match status" value="1"/>
</dbReference>
<evidence type="ECO:0008006" key="4">
    <source>
        <dbReference type="Google" id="ProtNLM"/>
    </source>
</evidence>
<dbReference type="RefSeq" id="WP_344944739.1">
    <property type="nucleotide sequence ID" value="NZ_BAABDC010000002.1"/>
</dbReference>
<name>A0ABP7DF29_9MICO</name>